<organism evidence="1 2">
    <name type="scientific">Streptomyces neyagawaensis</name>
    <dbReference type="NCBI Taxonomy" id="42238"/>
    <lineage>
        <taxon>Bacteria</taxon>
        <taxon>Bacillati</taxon>
        <taxon>Actinomycetota</taxon>
        <taxon>Actinomycetes</taxon>
        <taxon>Kitasatosporales</taxon>
        <taxon>Streptomycetaceae</taxon>
        <taxon>Streptomyces</taxon>
    </lineage>
</organism>
<dbReference type="InterPro" id="IPR020835">
    <property type="entry name" value="Catalase_sf"/>
</dbReference>
<proteinExistence type="predicted"/>
<comment type="caution">
    <text evidence="1">The sequence shown here is derived from an EMBL/GenBank/DDBJ whole genome shotgun (WGS) entry which is preliminary data.</text>
</comment>
<dbReference type="Proteomes" id="UP001551189">
    <property type="component" value="Unassembled WGS sequence"/>
</dbReference>
<dbReference type="EMBL" id="JBEYXT010000219">
    <property type="protein sequence ID" value="MEU6805607.1"/>
    <property type="molecule type" value="Genomic_DNA"/>
</dbReference>
<reference evidence="1 2" key="1">
    <citation type="submission" date="2024-06" db="EMBL/GenBank/DDBJ databases">
        <title>The Natural Products Discovery Center: Release of the First 8490 Sequenced Strains for Exploring Actinobacteria Biosynthetic Diversity.</title>
        <authorList>
            <person name="Kalkreuter E."/>
            <person name="Kautsar S.A."/>
            <person name="Yang D."/>
            <person name="Bader C.D."/>
            <person name="Teijaro C.N."/>
            <person name="Fluegel L."/>
            <person name="Davis C.M."/>
            <person name="Simpson J.R."/>
            <person name="Lauterbach L."/>
            <person name="Steele A.D."/>
            <person name="Gui C."/>
            <person name="Meng S."/>
            <person name="Li G."/>
            <person name="Viehrig K."/>
            <person name="Ye F."/>
            <person name="Su P."/>
            <person name="Kiefer A.F."/>
            <person name="Nichols A."/>
            <person name="Cepeda A.J."/>
            <person name="Yan W."/>
            <person name="Fan B."/>
            <person name="Jiang Y."/>
            <person name="Adhikari A."/>
            <person name="Zheng C.-J."/>
            <person name="Schuster L."/>
            <person name="Cowan T.M."/>
            <person name="Smanski M.J."/>
            <person name="Chevrette M.G."/>
            <person name="De Carvalho L.P.S."/>
            <person name="Shen B."/>
        </authorList>
    </citation>
    <scope>NUCLEOTIDE SEQUENCE [LARGE SCALE GENOMIC DNA]</scope>
    <source>
        <strain evidence="1 2">NPDC046851</strain>
    </source>
</reference>
<evidence type="ECO:0000313" key="1">
    <source>
        <dbReference type="EMBL" id="MEU6805607.1"/>
    </source>
</evidence>
<name>A0ABV3B838_9ACTN</name>
<dbReference type="RefSeq" id="WP_359700515.1">
    <property type="nucleotide sequence ID" value="NZ_JBEYXT010000219.1"/>
</dbReference>
<keyword evidence="2" id="KW-1185">Reference proteome</keyword>
<dbReference type="SUPFAM" id="SSF56634">
    <property type="entry name" value="Heme-dependent catalase-like"/>
    <property type="match status" value="1"/>
</dbReference>
<evidence type="ECO:0000313" key="2">
    <source>
        <dbReference type="Proteomes" id="UP001551189"/>
    </source>
</evidence>
<sequence>MLRRAAVAVEAGFRLLARLRGAPALHPRGLTCAAELEVVTDGGEPWGVPWLDRVGLHEATVRLSRAGGLPRRLPDGLGLAVRVARADGPDRPLDLLLTSSGRSRLTRHLPLPRANALGGPYSSLVAYRVAGRSHMLAAFPRPGRRARVHGDPASLRDALAEAPLVFILCAAREPRRLPRLWAGRAPAADSSDRPWRPFAVLTVRTPLPVEREDSLGFDPYLRDARVFTPGRALAVSRRAAYRGSREGRGEGLLG</sequence>
<protein>
    <submittedName>
        <fullName evidence="1">Phosphodiesterase</fullName>
    </submittedName>
</protein>
<gene>
    <name evidence="1" type="ORF">ABZ931_32075</name>
</gene>
<accession>A0ABV3B838</accession>